<dbReference type="AlphaFoldDB" id="A0AB34HQQ8"/>
<feature type="region of interest" description="Disordered" evidence="2">
    <location>
        <begin position="471"/>
        <end position="528"/>
    </location>
</feature>
<dbReference type="PANTHER" id="PTHR15750:SF5">
    <property type="entry name" value="TUBULINYL-TYR CARBOXYPEPTIDASE 1"/>
    <property type="match status" value="1"/>
</dbReference>
<keyword evidence="4" id="KW-1185">Reference proteome</keyword>
<evidence type="ECO:0000313" key="3">
    <source>
        <dbReference type="EMBL" id="KAJ8793799.1"/>
    </source>
</evidence>
<name>A0AB34HQQ8_ESCRO</name>
<dbReference type="GO" id="GO:0045765">
    <property type="term" value="P:regulation of angiogenesis"/>
    <property type="evidence" value="ECO:0007669"/>
    <property type="project" value="InterPro"/>
</dbReference>
<protein>
    <recommendedName>
        <fullName evidence="5">Vasohibin-1</fullName>
    </recommendedName>
</protein>
<feature type="region of interest" description="Disordered" evidence="2">
    <location>
        <begin position="68"/>
        <end position="129"/>
    </location>
</feature>
<evidence type="ECO:0008006" key="5">
    <source>
        <dbReference type="Google" id="ProtNLM"/>
    </source>
</evidence>
<dbReference type="InterPro" id="IPR028131">
    <property type="entry name" value="VASH1"/>
</dbReference>
<evidence type="ECO:0000256" key="1">
    <source>
        <dbReference type="PIRSR" id="PIRSR628131-1"/>
    </source>
</evidence>
<feature type="active site" evidence="1">
    <location>
        <position position="268"/>
    </location>
</feature>
<dbReference type="PANTHER" id="PTHR15750">
    <property type="entry name" value="VASOHIBIN-1-LIKE ISOFORM X2"/>
    <property type="match status" value="1"/>
</dbReference>
<comment type="caution">
    <text evidence="3">The sequence shown here is derived from an EMBL/GenBank/DDBJ whole genome shotgun (WGS) entry which is preliminary data.</text>
</comment>
<gene>
    <name evidence="3" type="ORF">J1605_019220</name>
</gene>
<sequence>MLQPVQGGDPVAAARRSVTLRPARAFPAEPRARERNPRPAMAQLAQLVCGRPPVSHLSYPCPLRHPPTPVKDLGMPGGKKVVGGGGSGAAPTAAAVPSGARRLETSEGASAQRDDEPEEEGEEDLRDGGIPFFINRGGLPVDEATWERMWKHVAKIHPDGEKVAQRIRGAMDLPKIDTLSSPCLLGGWAEAWGEEHGTFSCEEPEATSQLAVLVAKGDPRGIPIPSVPTFQPSTPVPERLEAVQRYIRELQLMDLAKEMTKEALPIKCLEAVILGMYPSSESPSWGGAASYLTNSMPTLERFPISFKTYFSGNYFRHIVLGVNFGGRYGALGMSRREDLMYKPPAFRTLSELVLDYEAAYSRCWHVLKKVKLGQCVSHDPHSVEQIEWKHSVLDVERLGREDFRKELERHARDMRLKVRVCGRPARERPGAALGTQVLEGYCIFRGAGQDGLWGSPGMSLCFFLPIKIGKGTGPPSPTKDRKKDVSSPQRGQSSPHRRNSRSERRPSGEKKPSEPKAMPDLNGYQIRV</sequence>
<feature type="compositionally biased region" description="Gly residues" evidence="2">
    <location>
        <begin position="75"/>
        <end position="88"/>
    </location>
</feature>
<organism evidence="3 4">
    <name type="scientific">Eschrichtius robustus</name>
    <name type="common">California gray whale</name>
    <name type="synonym">Eschrichtius gibbosus</name>
    <dbReference type="NCBI Taxonomy" id="9764"/>
    <lineage>
        <taxon>Eukaryota</taxon>
        <taxon>Metazoa</taxon>
        <taxon>Chordata</taxon>
        <taxon>Craniata</taxon>
        <taxon>Vertebrata</taxon>
        <taxon>Euteleostomi</taxon>
        <taxon>Mammalia</taxon>
        <taxon>Eutheria</taxon>
        <taxon>Laurasiatheria</taxon>
        <taxon>Artiodactyla</taxon>
        <taxon>Whippomorpha</taxon>
        <taxon>Cetacea</taxon>
        <taxon>Mysticeti</taxon>
        <taxon>Eschrichtiidae</taxon>
        <taxon>Eschrichtius</taxon>
    </lineage>
</organism>
<feature type="compositionally biased region" description="Acidic residues" evidence="2">
    <location>
        <begin position="115"/>
        <end position="125"/>
    </location>
</feature>
<evidence type="ECO:0000313" key="4">
    <source>
        <dbReference type="Proteomes" id="UP001159641"/>
    </source>
</evidence>
<feature type="region of interest" description="Disordered" evidence="2">
    <location>
        <begin position="1"/>
        <end position="38"/>
    </location>
</feature>
<reference evidence="3 4" key="1">
    <citation type="submission" date="2022-11" db="EMBL/GenBank/DDBJ databases">
        <title>Whole genome sequence of Eschrichtius robustus ER-17-0199.</title>
        <authorList>
            <person name="Bruniche-Olsen A."/>
            <person name="Black A.N."/>
            <person name="Fields C.J."/>
            <person name="Walden K."/>
            <person name="Dewoody J.A."/>
        </authorList>
    </citation>
    <scope>NUCLEOTIDE SEQUENCE [LARGE SCALE GENOMIC DNA]</scope>
    <source>
        <strain evidence="3">ER-17-0199</strain>
        <tissue evidence="3">Blubber</tissue>
    </source>
</reference>
<feature type="compositionally biased region" description="Basic and acidic residues" evidence="2">
    <location>
        <begin position="500"/>
        <end position="514"/>
    </location>
</feature>
<feature type="active site" evidence="1">
    <location>
        <position position="317"/>
    </location>
</feature>
<dbReference type="Pfam" id="PF14822">
    <property type="entry name" value="Vasohibin"/>
    <property type="match status" value="2"/>
</dbReference>
<feature type="active site" evidence="1">
    <location>
        <position position="334"/>
    </location>
</feature>
<dbReference type="Proteomes" id="UP001159641">
    <property type="component" value="Unassembled WGS sequence"/>
</dbReference>
<proteinExistence type="predicted"/>
<dbReference type="GO" id="GO:0005737">
    <property type="term" value="C:cytoplasm"/>
    <property type="evidence" value="ECO:0007669"/>
    <property type="project" value="InterPro"/>
</dbReference>
<accession>A0AB34HQQ8</accession>
<feature type="compositionally biased region" description="Low complexity" evidence="2">
    <location>
        <begin position="89"/>
        <end position="100"/>
    </location>
</feature>
<evidence type="ECO:0000256" key="2">
    <source>
        <dbReference type="SAM" id="MobiDB-lite"/>
    </source>
</evidence>
<dbReference type="EMBL" id="JAIQCJ010000943">
    <property type="protein sequence ID" value="KAJ8793799.1"/>
    <property type="molecule type" value="Genomic_DNA"/>
</dbReference>